<name>A0ABD2WH71_9HYME</name>
<reference evidence="1 2" key="1">
    <citation type="journal article" date="2024" name="bioRxiv">
        <title>A reference genome for Trichogramma kaykai: A tiny desert-dwelling parasitoid wasp with competing sex-ratio distorters.</title>
        <authorList>
            <person name="Culotta J."/>
            <person name="Lindsey A.R."/>
        </authorList>
    </citation>
    <scope>NUCLEOTIDE SEQUENCE [LARGE SCALE GENOMIC DNA]</scope>
    <source>
        <strain evidence="1 2">KSX58</strain>
    </source>
</reference>
<evidence type="ECO:0000313" key="2">
    <source>
        <dbReference type="Proteomes" id="UP001627154"/>
    </source>
</evidence>
<organism evidence="1 2">
    <name type="scientific">Trichogramma kaykai</name>
    <dbReference type="NCBI Taxonomy" id="54128"/>
    <lineage>
        <taxon>Eukaryota</taxon>
        <taxon>Metazoa</taxon>
        <taxon>Ecdysozoa</taxon>
        <taxon>Arthropoda</taxon>
        <taxon>Hexapoda</taxon>
        <taxon>Insecta</taxon>
        <taxon>Pterygota</taxon>
        <taxon>Neoptera</taxon>
        <taxon>Endopterygota</taxon>
        <taxon>Hymenoptera</taxon>
        <taxon>Apocrita</taxon>
        <taxon>Proctotrupomorpha</taxon>
        <taxon>Chalcidoidea</taxon>
        <taxon>Trichogrammatidae</taxon>
        <taxon>Trichogramma</taxon>
    </lineage>
</organism>
<evidence type="ECO:0000313" key="1">
    <source>
        <dbReference type="EMBL" id="KAL3392416.1"/>
    </source>
</evidence>
<evidence type="ECO:0008006" key="3">
    <source>
        <dbReference type="Google" id="ProtNLM"/>
    </source>
</evidence>
<dbReference type="EMBL" id="JBJJXI010000104">
    <property type="protein sequence ID" value="KAL3392416.1"/>
    <property type="molecule type" value="Genomic_DNA"/>
</dbReference>
<protein>
    <recommendedName>
        <fullName evidence="3">Secreted protein</fullName>
    </recommendedName>
</protein>
<keyword evidence="2" id="KW-1185">Reference proteome</keyword>
<comment type="caution">
    <text evidence="1">The sequence shown here is derived from an EMBL/GenBank/DDBJ whole genome shotgun (WGS) entry which is preliminary data.</text>
</comment>
<accession>A0ABD2WH71</accession>
<sequence>MCFCATLQHALSAVLKFSRRRLTEARDANYNIINIYSVYNTCHRCRCRQYTIFAFASRTYTASVSLLVATRASDELCQLMMMNCGCTAANRESKFTFDHLAIVITQAN</sequence>
<gene>
    <name evidence="1" type="ORF">TKK_012947</name>
</gene>
<dbReference type="Proteomes" id="UP001627154">
    <property type="component" value="Unassembled WGS sequence"/>
</dbReference>
<proteinExistence type="predicted"/>
<dbReference type="AlphaFoldDB" id="A0ABD2WH71"/>